<feature type="compositionally biased region" description="Acidic residues" evidence="5">
    <location>
        <begin position="480"/>
        <end position="491"/>
    </location>
</feature>
<keyword evidence="9" id="KW-1185">Reference proteome</keyword>
<dbReference type="PROSITE" id="PS50003">
    <property type="entry name" value="PH_DOMAIN"/>
    <property type="match status" value="1"/>
</dbReference>
<accession>A0ABR2X008</accession>
<sequence>MQEVEVPPREIFQHYIYVDQKGKNLLWYFSTKRKNISFGLYYRREQVTSSSDLFIASSTSLNLLPPRAGNVPNGGPASNSLAPESADCELGDDSTSILSLQDSQNPVPKTIRKSSTIFLATKDPSLVEIIPIGHYESSKTTIKGSHLVQEPGTYVLCFDNSFSRNTSKKLTFFVGLKDGPEEKKNEPEISGWLLKKKRKKIQGWAKRWVQIDKGVLSYFKNPQSYCRGSIQIPLSVIYVVPSLRIINIDSGSCLYNLKALNAEDFEQWMNVIGKYSKQSGDKVVGDSLQNDTSNSVKSVNEGLRISTLRQGAMNISEPSPTYSKGKEVYNILALHLSNAKNFINSIKQSLETPPSNSGATENGNATPSTTLHLVEQLESCLLNIENSNIYLRDMLFDEANKSSSLENTVAILSRENENLKDDVGSNGRVSIDRCNSRPMSVASSAATGEDEFFDATEIIISEGISGDDDQDGMLCTEDSSQIDDDDDDDDSLMEACEPSKPQDSTITHLHSGKDSLQLIHRRRALPSPVSGPDVSIMSILRKNVGKDLSSVAMPVALNEPLNLLQRLCEELEYSELLDKASEASDSIDRLAYVTAFALSAYGSSQSRTGRKPFNPLLGETYECDRPDKGFKFIAEKVLHHPPIMACYAESPHYKFWQESSIKSKFWGKSIEMIPSGTVHVELPKHNELYTYSKPSTWVRNMLAGTRYLEHSGDVRITNHTTNEYSILTFKEGTFFKSSNNEVQASLYNAQGEVVRTLSGKWNHAFWTEYGEDKYEVIWHVHPPLSNASDYYGFTQFSMELNEITADIKDKLPHTDTRYRPDQRLFELGEVDKADEEKLRLEQLQRERRKQMEAAGETWTPQWFEKRADPHSPEHESWQYTGGYWEARAQGTPPSKVELW</sequence>
<proteinExistence type="inferred from homology"/>
<dbReference type="InterPro" id="IPR036598">
    <property type="entry name" value="GOLD_dom_sf"/>
</dbReference>
<dbReference type="EMBL" id="JASJQH010000104">
    <property type="protein sequence ID" value="KAK9767064.1"/>
    <property type="molecule type" value="Genomic_DNA"/>
</dbReference>
<dbReference type="InterPro" id="IPR041680">
    <property type="entry name" value="PH_8"/>
</dbReference>
<feature type="domain" description="GOLD" evidence="7">
    <location>
        <begin position="1"/>
        <end position="176"/>
    </location>
</feature>
<feature type="region of interest" description="Disordered" evidence="5">
    <location>
        <begin position="465"/>
        <end position="491"/>
    </location>
</feature>
<dbReference type="Gene3D" id="2.40.160.120">
    <property type="match status" value="1"/>
</dbReference>
<gene>
    <name evidence="8" type="primary">OSH3_1</name>
    <name evidence="8" type="ORF">K7432_003414</name>
</gene>
<dbReference type="SUPFAM" id="SSF144000">
    <property type="entry name" value="Oxysterol-binding protein-like"/>
    <property type="match status" value="1"/>
</dbReference>
<evidence type="ECO:0000256" key="2">
    <source>
        <dbReference type="ARBA" id="ARBA00022448"/>
    </source>
</evidence>
<evidence type="ECO:0000256" key="1">
    <source>
        <dbReference type="ARBA" id="ARBA00008842"/>
    </source>
</evidence>
<evidence type="ECO:0000313" key="9">
    <source>
        <dbReference type="Proteomes" id="UP001479436"/>
    </source>
</evidence>
<dbReference type="Gene3D" id="2.30.29.30">
    <property type="entry name" value="Pleckstrin-homology domain (PH domain)/Phosphotyrosine-binding domain (PTB)"/>
    <property type="match status" value="1"/>
</dbReference>
<evidence type="ECO:0000256" key="5">
    <source>
        <dbReference type="SAM" id="MobiDB-lite"/>
    </source>
</evidence>
<dbReference type="Proteomes" id="UP001479436">
    <property type="component" value="Unassembled WGS sequence"/>
</dbReference>
<feature type="region of interest" description="Disordered" evidence="5">
    <location>
        <begin position="850"/>
        <end position="899"/>
    </location>
</feature>
<dbReference type="PANTHER" id="PTHR10972">
    <property type="entry name" value="OXYSTEROL-BINDING PROTEIN-RELATED"/>
    <property type="match status" value="1"/>
</dbReference>
<evidence type="ECO:0000313" key="8">
    <source>
        <dbReference type="EMBL" id="KAK9767064.1"/>
    </source>
</evidence>
<feature type="region of interest" description="Disordered" evidence="5">
    <location>
        <begin position="67"/>
        <end position="92"/>
    </location>
</feature>
<dbReference type="Pfam" id="PF01237">
    <property type="entry name" value="Oxysterol_BP"/>
    <property type="match status" value="1"/>
</dbReference>
<dbReference type="Gene3D" id="2.60.120.680">
    <property type="entry name" value="GOLD domain"/>
    <property type="match status" value="1"/>
</dbReference>
<feature type="domain" description="PH" evidence="6">
    <location>
        <begin position="186"/>
        <end position="277"/>
    </location>
</feature>
<dbReference type="InterPro" id="IPR011993">
    <property type="entry name" value="PH-like_dom_sf"/>
</dbReference>
<dbReference type="InterPro" id="IPR037239">
    <property type="entry name" value="OSBP_sf"/>
</dbReference>
<comment type="caution">
    <text evidence="8">The sequence shown here is derived from an EMBL/GenBank/DDBJ whole genome shotgun (WGS) entry which is preliminary data.</text>
</comment>
<evidence type="ECO:0000256" key="3">
    <source>
        <dbReference type="ARBA" id="ARBA00023055"/>
    </source>
</evidence>
<reference evidence="8 9" key="1">
    <citation type="submission" date="2023-04" db="EMBL/GenBank/DDBJ databases">
        <title>Genome of Basidiobolus ranarum AG-B5.</title>
        <authorList>
            <person name="Stajich J.E."/>
            <person name="Carter-House D."/>
            <person name="Gryganskyi A."/>
        </authorList>
    </citation>
    <scope>NUCLEOTIDE SEQUENCE [LARGE SCALE GENOMIC DNA]</scope>
    <source>
        <strain evidence="8 9">AG-B5</strain>
    </source>
</reference>
<dbReference type="Pfam" id="PF15409">
    <property type="entry name" value="PH_8"/>
    <property type="match status" value="1"/>
</dbReference>
<protein>
    <submittedName>
        <fullName evidence="8">Oxysterol-binding protein 3</fullName>
    </submittedName>
</protein>
<evidence type="ECO:0000256" key="4">
    <source>
        <dbReference type="ARBA" id="ARBA00023121"/>
    </source>
</evidence>
<dbReference type="InterPro" id="IPR001849">
    <property type="entry name" value="PH_domain"/>
</dbReference>
<dbReference type="SUPFAM" id="SSF50729">
    <property type="entry name" value="PH domain-like"/>
    <property type="match status" value="1"/>
</dbReference>
<keyword evidence="4" id="KW-0446">Lipid-binding</keyword>
<dbReference type="PROSITE" id="PS50866">
    <property type="entry name" value="GOLD"/>
    <property type="match status" value="1"/>
</dbReference>
<name>A0ABR2X008_9FUNG</name>
<organism evidence="8 9">
    <name type="scientific">Basidiobolus ranarum</name>
    <dbReference type="NCBI Taxonomy" id="34480"/>
    <lineage>
        <taxon>Eukaryota</taxon>
        <taxon>Fungi</taxon>
        <taxon>Fungi incertae sedis</taxon>
        <taxon>Zoopagomycota</taxon>
        <taxon>Entomophthoromycotina</taxon>
        <taxon>Basidiobolomycetes</taxon>
        <taxon>Basidiobolales</taxon>
        <taxon>Basidiobolaceae</taxon>
        <taxon>Basidiobolus</taxon>
    </lineage>
</organism>
<dbReference type="InterPro" id="IPR009038">
    <property type="entry name" value="GOLD_dom"/>
</dbReference>
<dbReference type="SUPFAM" id="SSF101576">
    <property type="entry name" value="Supernatant protein factor (SPF), C-terminal domain"/>
    <property type="match status" value="1"/>
</dbReference>
<feature type="compositionally biased region" description="Basic and acidic residues" evidence="5">
    <location>
        <begin position="863"/>
        <end position="876"/>
    </location>
</feature>
<evidence type="ECO:0000259" key="6">
    <source>
        <dbReference type="PROSITE" id="PS50003"/>
    </source>
</evidence>
<dbReference type="SMART" id="SM00233">
    <property type="entry name" value="PH"/>
    <property type="match status" value="1"/>
</dbReference>
<feature type="region of interest" description="Disordered" evidence="5">
    <location>
        <begin position="348"/>
        <end position="367"/>
    </location>
</feature>
<comment type="similarity">
    <text evidence="1">Belongs to the OSBP family.</text>
</comment>
<keyword evidence="2" id="KW-0813">Transport</keyword>
<dbReference type="InterPro" id="IPR000648">
    <property type="entry name" value="Oxysterol-bd"/>
</dbReference>
<keyword evidence="3" id="KW-0445">Lipid transport</keyword>
<dbReference type="Gene3D" id="3.30.70.3490">
    <property type="match status" value="1"/>
</dbReference>
<evidence type="ECO:0000259" key="7">
    <source>
        <dbReference type="PROSITE" id="PS50866"/>
    </source>
</evidence>
<dbReference type="PANTHER" id="PTHR10972:SF203">
    <property type="entry name" value="OXYSTEROL-BINDING PROTEIN HOMOLOG 3"/>
    <property type="match status" value="1"/>
</dbReference>